<dbReference type="InterPro" id="IPR030700">
    <property type="entry name" value="N-end_Aminoacyl_Trfase"/>
</dbReference>
<evidence type="ECO:0000256" key="1">
    <source>
        <dbReference type="ARBA" id="ARBA00022490"/>
    </source>
</evidence>
<dbReference type="Pfam" id="PF04376">
    <property type="entry name" value="ATE_N"/>
    <property type="match status" value="1"/>
</dbReference>
<evidence type="ECO:0000256" key="3">
    <source>
        <dbReference type="ARBA" id="ARBA00023315"/>
    </source>
</evidence>
<evidence type="ECO:0000313" key="8">
    <source>
        <dbReference type="Proteomes" id="UP000292583"/>
    </source>
</evidence>
<comment type="subcellular location">
    <subcellularLocation>
        <location evidence="4">Cytoplasm</location>
    </subcellularLocation>
</comment>
<keyword evidence="3 4" id="KW-0012">Acyltransferase</keyword>
<comment type="catalytic activity">
    <reaction evidence="4">
        <text>N-terminal L-aspartyl-[protein] + L-leucyl-tRNA(Leu) = N-terminal L-leucyl-L-aspartyl-[protein] + tRNA(Leu) + H(+)</text>
        <dbReference type="Rhea" id="RHEA:50420"/>
        <dbReference type="Rhea" id="RHEA-COMP:9613"/>
        <dbReference type="Rhea" id="RHEA-COMP:9622"/>
        <dbReference type="Rhea" id="RHEA-COMP:12669"/>
        <dbReference type="Rhea" id="RHEA-COMP:12674"/>
        <dbReference type="ChEBI" id="CHEBI:15378"/>
        <dbReference type="ChEBI" id="CHEBI:64720"/>
        <dbReference type="ChEBI" id="CHEBI:78442"/>
        <dbReference type="ChEBI" id="CHEBI:78494"/>
        <dbReference type="ChEBI" id="CHEBI:133042"/>
        <dbReference type="EC" id="2.3.2.29"/>
    </reaction>
</comment>
<dbReference type="InterPro" id="IPR007471">
    <property type="entry name" value="N-end_Aminoacyl_Trfase_N"/>
</dbReference>
<comment type="similarity">
    <text evidence="4">Belongs to the R-transferase family. Bpt subfamily.</text>
</comment>
<comment type="caution">
    <text evidence="7">The sequence shown here is derived from an EMBL/GenBank/DDBJ whole genome shotgun (WGS) entry which is preliminary data.</text>
</comment>
<dbReference type="AlphaFoldDB" id="A0A4Q9JWD3"/>
<dbReference type="PANTHER" id="PTHR21367">
    <property type="entry name" value="ARGININE-TRNA-PROTEIN TRANSFERASE 1"/>
    <property type="match status" value="1"/>
</dbReference>
<evidence type="ECO:0000313" key="7">
    <source>
        <dbReference type="EMBL" id="TBR82329.1"/>
    </source>
</evidence>
<protein>
    <recommendedName>
        <fullName evidence="4">Aspartate/glutamate leucyltransferase</fullName>
        <ecNumber evidence="4">2.3.2.29</ecNumber>
    </recommendedName>
</protein>
<dbReference type="InterPro" id="IPR016181">
    <property type="entry name" value="Acyl_CoA_acyltransferase"/>
</dbReference>
<evidence type="ECO:0000256" key="2">
    <source>
        <dbReference type="ARBA" id="ARBA00022679"/>
    </source>
</evidence>
<accession>A0A4Q9JWD3</accession>
<organism evidence="7 8">
    <name type="scientific">Campylobacter novaezeelandiae</name>
    <dbReference type="NCBI Taxonomy" id="2267891"/>
    <lineage>
        <taxon>Bacteria</taxon>
        <taxon>Pseudomonadati</taxon>
        <taxon>Campylobacterota</taxon>
        <taxon>Epsilonproteobacteria</taxon>
        <taxon>Campylobacterales</taxon>
        <taxon>Campylobacteraceae</taxon>
        <taxon>Campylobacter</taxon>
    </lineage>
</organism>
<dbReference type="EMBL" id="QPGR01000001">
    <property type="protein sequence ID" value="TBR82329.1"/>
    <property type="molecule type" value="Genomic_DNA"/>
</dbReference>
<dbReference type="RefSeq" id="WP_131163316.1">
    <property type="nucleotide sequence ID" value="NZ_CP076657.1"/>
</dbReference>
<feature type="domain" description="N-end aminoacyl transferase N-terminal" evidence="5">
    <location>
        <begin position="13"/>
        <end position="80"/>
    </location>
</feature>
<dbReference type="Proteomes" id="UP000292583">
    <property type="component" value="Unassembled WGS sequence"/>
</dbReference>
<dbReference type="Pfam" id="PF04377">
    <property type="entry name" value="ATE_C"/>
    <property type="match status" value="1"/>
</dbReference>
<dbReference type="GO" id="GO:0071596">
    <property type="term" value="P:ubiquitin-dependent protein catabolic process via the N-end rule pathway"/>
    <property type="evidence" value="ECO:0007669"/>
    <property type="project" value="InterPro"/>
</dbReference>
<dbReference type="GO" id="GO:0008914">
    <property type="term" value="F:leucyl-tRNA--protein transferase activity"/>
    <property type="evidence" value="ECO:0007669"/>
    <property type="project" value="UniProtKB-UniRule"/>
</dbReference>
<dbReference type="GO" id="GO:0004057">
    <property type="term" value="F:arginyl-tRNA--protein transferase activity"/>
    <property type="evidence" value="ECO:0007669"/>
    <property type="project" value="InterPro"/>
</dbReference>
<dbReference type="HAMAP" id="MF_00689">
    <property type="entry name" value="Bpt"/>
    <property type="match status" value="1"/>
</dbReference>
<comment type="function">
    <text evidence="4">Functions in the N-end rule pathway of protein degradation where it conjugates Leu from its aminoacyl-tRNA to the N-termini of proteins containing an N-terminal aspartate or glutamate.</text>
</comment>
<dbReference type="InterPro" id="IPR007472">
    <property type="entry name" value="N-end_Aminoacyl_Trfase_C"/>
</dbReference>
<evidence type="ECO:0000256" key="4">
    <source>
        <dbReference type="HAMAP-Rule" id="MF_00689"/>
    </source>
</evidence>
<dbReference type="NCBIfam" id="NF002344">
    <property type="entry name" value="PRK01305.2-1"/>
    <property type="match status" value="1"/>
</dbReference>
<evidence type="ECO:0000259" key="5">
    <source>
        <dbReference type="Pfam" id="PF04376"/>
    </source>
</evidence>
<evidence type="ECO:0000259" key="6">
    <source>
        <dbReference type="Pfam" id="PF04377"/>
    </source>
</evidence>
<feature type="domain" description="N-end rule aminoacyl transferase C-terminal" evidence="6">
    <location>
        <begin position="100"/>
        <end position="224"/>
    </location>
</feature>
<dbReference type="EC" id="2.3.2.29" evidence="4"/>
<dbReference type="InterPro" id="IPR017138">
    <property type="entry name" value="Asp_Glu_LeuTrfase"/>
</dbReference>
<dbReference type="GO" id="GO:0005737">
    <property type="term" value="C:cytoplasm"/>
    <property type="evidence" value="ECO:0007669"/>
    <property type="project" value="UniProtKB-SubCell"/>
</dbReference>
<sequence>MDEIAFCTLEDLCPYLNDRNSRTEYKYIFNCSKELNQELISRGWRRFGKYFSRPICQNCNECLSLRIKANLYKFSKNERRIISKNSQTKIILRKPALSNEHLFLYEKYHRFMEKKRSWKRYDLNFRQYYNLYVDGAFDFGYELAFYQNNQLICVDLIDILNDGISSIYCFYDPDFSHLSLGKFSLFNEIKLAQNENLKYIYLGYFVRECQSLSYKVDFTPNEILKSTSTPNECANLWESEDASCSNFRIDKC</sequence>
<keyword evidence="2 4" id="KW-0808">Transferase</keyword>
<dbReference type="OrthoDB" id="9782022at2"/>
<keyword evidence="8" id="KW-1185">Reference proteome</keyword>
<dbReference type="SUPFAM" id="SSF55729">
    <property type="entry name" value="Acyl-CoA N-acyltransferases (Nat)"/>
    <property type="match status" value="1"/>
</dbReference>
<reference evidence="7 8" key="1">
    <citation type="submission" date="2018-07" db="EMBL/GenBank/DDBJ databases">
        <title>Campylobacter zealandensis sp. nov., isolated from birds and water in New Zealand.</title>
        <authorList>
            <person name="Wilkinson D.A."/>
            <person name="Biggs P.J."/>
            <person name="French N.P."/>
            <person name="Midwinter A.C."/>
        </authorList>
    </citation>
    <scope>NUCLEOTIDE SEQUENCE [LARGE SCALE GENOMIC DNA]</scope>
    <source>
        <strain evidence="7 8">B423b</strain>
    </source>
</reference>
<dbReference type="PIRSF" id="PIRSF037208">
    <property type="entry name" value="ATE_pro_prd"/>
    <property type="match status" value="1"/>
</dbReference>
<dbReference type="PANTHER" id="PTHR21367:SF1">
    <property type="entry name" value="ARGINYL-TRNA--PROTEIN TRANSFERASE 1"/>
    <property type="match status" value="1"/>
</dbReference>
<comment type="catalytic activity">
    <reaction evidence="4">
        <text>N-terminal L-glutamyl-[protein] + L-leucyl-tRNA(Leu) = N-terminal L-leucyl-L-glutamyl-[protein] + tRNA(Leu) + H(+)</text>
        <dbReference type="Rhea" id="RHEA:50412"/>
        <dbReference type="Rhea" id="RHEA-COMP:9613"/>
        <dbReference type="Rhea" id="RHEA-COMP:9622"/>
        <dbReference type="Rhea" id="RHEA-COMP:12664"/>
        <dbReference type="Rhea" id="RHEA-COMP:12668"/>
        <dbReference type="ChEBI" id="CHEBI:15378"/>
        <dbReference type="ChEBI" id="CHEBI:64721"/>
        <dbReference type="ChEBI" id="CHEBI:78442"/>
        <dbReference type="ChEBI" id="CHEBI:78494"/>
        <dbReference type="ChEBI" id="CHEBI:133041"/>
        <dbReference type="EC" id="2.3.2.29"/>
    </reaction>
</comment>
<proteinExistence type="inferred from homology"/>
<name>A0A4Q9JWD3_9BACT</name>
<gene>
    <name evidence="4" type="primary">bpt</name>
    <name evidence="7" type="ORF">DU473_00375</name>
</gene>
<keyword evidence="1 4" id="KW-0963">Cytoplasm</keyword>